<feature type="domain" description="Protein kinase" evidence="9">
    <location>
        <begin position="618"/>
        <end position="858"/>
    </location>
</feature>
<dbReference type="SUPFAM" id="SSF56112">
    <property type="entry name" value="Protein kinase-like (PK-like)"/>
    <property type="match status" value="1"/>
</dbReference>
<dbReference type="GO" id="GO:0005634">
    <property type="term" value="C:nucleus"/>
    <property type="evidence" value="ECO:0007669"/>
    <property type="project" value="TreeGrafter"/>
</dbReference>
<feature type="region of interest" description="Disordered" evidence="8">
    <location>
        <begin position="350"/>
        <end position="370"/>
    </location>
</feature>
<gene>
    <name evidence="10" type="ORF">U0070_023874</name>
</gene>
<keyword evidence="4 7" id="KW-0547">Nucleotide-binding</keyword>
<feature type="compositionally biased region" description="Basic and acidic residues" evidence="8">
    <location>
        <begin position="304"/>
        <end position="313"/>
    </location>
</feature>
<dbReference type="PROSITE" id="PS00107">
    <property type="entry name" value="PROTEIN_KINASE_ATP"/>
    <property type="match status" value="1"/>
</dbReference>
<evidence type="ECO:0000256" key="8">
    <source>
        <dbReference type="SAM" id="MobiDB-lite"/>
    </source>
</evidence>
<dbReference type="PANTHER" id="PTHR24342:SF20">
    <property type="entry name" value="MYOSIN LIGHT CHAIN KINASE, SMOOTH MUSCLE"/>
    <property type="match status" value="1"/>
</dbReference>
<feature type="region of interest" description="Disordered" evidence="8">
    <location>
        <begin position="287"/>
        <end position="314"/>
    </location>
</feature>
<dbReference type="GO" id="GO:0043065">
    <property type="term" value="P:positive regulation of apoptotic process"/>
    <property type="evidence" value="ECO:0007669"/>
    <property type="project" value="TreeGrafter"/>
</dbReference>
<keyword evidence="5" id="KW-0418">Kinase</keyword>
<accession>A0AAW0HVW1</accession>
<feature type="region of interest" description="Disordered" evidence="8">
    <location>
        <begin position="462"/>
        <end position="577"/>
    </location>
</feature>
<feature type="non-terminal residue" evidence="10">
    <location>
        <position position="914"/>
    </location>
</feature>
<keyword evidence="2" id="KW-0723">Serine/threonine-protein kinase</keyword>
<protein>
    <recommendedName>
        <fullName evidence="9">Protein kinase domain-containing protein</fullName>
    </recommendedName>
</protein>
<evidence type="ECO:0000259" key="9">
    <source>
        <dbReference type="PROSITE" id="PS50011"/>
    </source>
</evidence>
<dbReference type="FunFam" id="3.30.200.20:FF:000196">
    <property type="entry name" value="Myosin light chain kinase family, member 4"/>
    <property type="match status" value="1"/>
</dbReference>
<evidence type="ECO:0000313" key="10">
    <source>
        <dbReference type="EMBL" id="KAK7806259.1"/>
    </source>
</evidence>
<comment type="similarity">
    <text evidence="1">Belongs to the protein kinase superfamily. CAMK Ser/Thr protein kinase family.</text>
</comment>
<dbReference type="InterPro" id="IPR017441">
    <property type="entry name" value="Protein_kinase_ATP_BS"/>
</dbReference>
<keyword evidence="6 7" id="KW-0067">ATP-binding</keyword>
<keyword evidence="3" id="KW-0808">Transferase</keyword>
<dbReference type="AlphaFoldDB" id="A0AAW0HVW1"/>
<evidence type="ECO:0000256" key="5">
    <source>
        <dbReference type="ARBA" id="ARBA00022777"/>
    </source>
</evidence>
<dbReference type="Proteomes" id="UP001488838">
    <property type="component" value="Unassembled WGS sequence"/>
</dbReference>
<dbReference type="GO" id="GO:0035556">
    <property type="term" value="P:intracellular signal transduction"/>
    <property type="evidence" value="ECO:0007669"/>
    <property type="project" value="TreeGrafter"/>
</dbReference>
<evidence type="ECO:0000256" key="4">
    <source>
        <dbReference type="ARBA" id="ARBA00022741"/>
    </source>
</evidence>
<dbReference type="Pfam" id="PF00069">
    <property type="entry name" value="Pkinase"/>
    <property type="match status" value="1"/>
</dbReference>
<evidence type="ECO:0000256" key="3">
    <source>
        <dbReference type="ARBA" id="ARBA00022679"/>
    </source>
</evidence>
<evidence type="ECO:0000313" key="11">
    <source>
        <dbReference type="Proteomes" id="UP001488838"/>
    </source>
</evidence>
<evidence type="ECO:0000256" key="2">
    <source>
        <dbReference type="ARBA" id="ARBA00022527"/>
    </source>
</evidence>
<evidence type="ECO:0000256" key="1">
    <source>
        <dbReference type="ARBA" id="ARBA00006692"/>
    </source>
</evidence>
<keyword evidence="11" id="KW-1185">Reference proteome</keyword>
<feature type="region of interest" description="Disordered" evidence="8">
    <location>
        <begin position="885"/>
        <end position="914"/>
    </location>
</feature>
<dbReference type="GO" id="GO:0004687">
    <property type="term" value="F:myosin light chain kinase activity"/>
    <property type="evidence" value="ECO:0007669"/>
    <property type="project" value="UniProtKB-ARBA"/>
</dbReference>
<dbReference type="GO" id="GO:0004683">
    <property type="term" value="F:calcium/calmodulin-dependent protein kinase activity"/>
    <property type="evidence" value="ECO:0007669"/>
    <property type="project" value="UniProtKB-ARBA"/>
</dbReference>
<feature type="compositionally biased region" description="Basic residues" evidence="8">
    <location>
        <begin position="895"/>
        <end position="914"/>
    </location>
</feature>
<dbReference type="PROSITE" id="PS50011">
    <property type="entry name" value="PROTEIN_KINASE_DOM"/>
    <property type="match status" value="1"/>
</dbReference>
<dbReference type="PANTHER" id="PTHR24342">
    <property type="entry name" value="SERINE/THREONINE-PROTEIN KINASE 17"/>
    <property type="match status" value="1"/>
</dbReference>
<dbReference type="GO" id="GO:0045214">
    <property type="term" value="P:sarcomere organization"/>
    <property type="evidence" value="ECO:0007669"/>
    <property type="project" value="UniProtKB-ARBA"/>
</dbReference>
<dbReference type="Gene3D" id="3.30.200.20">
    <property type="entry name" value="Phosphorylase Kinase, domain 1"/>
    <property type="match status" value="1"/>
</dbReference>
<dbReference type="GO" id="GO:0005524">
    <property type="term" value="F:ATP binding"/>
    <property type="evidence" value="ECO:0007669"/>
    <property type="project" value="UniProtKB-UniRule"/>
</dbReference>
<dbReference type="FunFam" id="1.10.510.10:FF:000135">
    <property type="entry name" value="Putative myosin light chain kinase 3"/>
    <property type="match status" value="1"/>
</dbReference>
<comment type="caution">
    <text evidence="10">The sequence shown here is derived from an EMBL/GenBank/DDBJ whole genome shotgun (WGS) entry which is preliminary data.</text>
</comment>
<feature type="binding site" evidence="7">
    <location>
        <position position="647"/>
    </location>
    <ligand>
        <name>ATP</name>
        <dbReference type="ChEBI" id="CHEBI:30616"/>
    </ligand>
</feature>
<dbReference type="InterPro" id="IPR011009">
    <property type="entry name" value="Kinase-like_dom_sf"/>
</dbReference>
<evidence type="ECO:0000256" key="7">
    <source>
        <dbReference type="PROSITE-ProRule" id="PRU10141"/>
    </source>
</evidence>
<reference evidence="10 11" key="1">
    <citation type="journal article" date="2023" name="bioRxiv">
        <title>Conserved and derived expression patterns and positive selection on dental genes reveal complex evolutionary context of ever-growing rodent molars.</title>
        <authorList>
            <person name="Calamari Z.T."/>
            <person name="Song A."/>
            <person name="Cohen E."/>
            <person name="Akter M."/>
            <person name="Roy R.D."/>
            <person name="Hallikas O."/>
            <person name="Christensen M.M."/>
            <person name="Li P."/>
            <person name="Marangoni P."/>
            <person name="Jernvall J."/>
            <person name="Klein O.D."/>
        </authorList>
    </citation>
    <scope>NUCLEOTIDE SEQUENCE [LARGE SCALE GENOMIC DNA]</scope>
    <source>
        <strain evidence="10">V071</strain>
    </source>
</reference>
<feature type="compositionally biased region" description="Basic and acidic residues" evidence="8">
    <location>
        <begin position="549"/>
        <end position="566"/>
    </location>
</feature>
<dbReference type="Gene3D" id="1.10.510.10">
    <property type="entry name" value="Transferase(Phosphotransferase) domain 1"/>
    <property type="match status" value="1"/>
</dbReference>
<dbReference type="InterPro" id="IPR000719">
    <property type="entry name" value="Prot_kinase_dom"/>
</dbReference>
<evidence type="ECO:0000256" key="6">
    <source>
        <dbReference type="ARBA" id="ARBA00022840"/>
    </source>
</evidence>
<sequence length="914" mass="99654">MKVVRLLCDTLGTLRCKFTFVFHPSDDLNVSTSDIGTSVRIRFKLRIEDKVFEKPQERRPHCRKHYRNGKLRLWLSEVLLVTARSQRLTDNCPERAFLRNRTRGVALARIGMSGVPEEDPEGLDRLGLPALARAPLANMDSKLAVLSEKVDRLLHFQEDVTEKLQCVCRGMDQLEQGLHRLEASRELSLAAPDGPLPATAQAAWPEVLELVRAVRQEGAQHGARLEALFKMVVALDRAITLVGATFQNSKVDDLSTQGNMPCRKGSLAAGSEEVGSGFPALAGGCSGTPNKEPAEATGVKQKLRTQESQKEDTAVGAVERLPLIISTSLKGADFTQAGASLRQGTEVLGLGQVPPSTEAEPRLLGTSGENTGTTVELSVALDRISEVLTNLKMSQSTGQGTSSSKPDCWLSEESMRLNSGLSPPPVESLTPASEVHSAEAFSRISIHVQEMVTPGALLETQRVSSTASAETLAVTQPHEQDPHPEGPGTALEDQIPKGASPFLPPLKRSSSHGGASTEEEAGPGAQPLTGPSLATRGWGDETVGTTDLLQEKDPGAGKPEPGKDPAAKGSGGTEVGSKVSTAAETAIMVLDDSAAPPAPFEHRVVNVKNTSISAGYTVSQHEVLGGGRFGQVHRCTERSTGLALAAKIIKVKSIKDREDVKNEINIMNQLSHVNLIQLYDAFESKNSFTLIMEYVDGGELFDRITDEKYHLTELDVVLFTKQICEGPENILCVNQTGHQIKIIDFGLARRYKPREKLKVNFGTPEFLAPEVVNYEFVSFPTDMWSVGVITYMLLSGLSPFLGETDAETMNFIVNCSWDFDADTFKGLSEDAKDFVSRLLVKEKSCRMSATQCLKHEWLNHLPAKASGSNVRLRSQVLLQKYMAQSKWKDDGRKREKEKKKKERRKGKGRKLGKK</sequence>
<name>A0AAW0HVW1_MYOGA</name>
<dbReference type="EMBL" id="JBBHLL010000307">
    <property type="protein sequence ID" value="KAK7806259.1"/>
    <property type="molecule type" value="Genomic_DNA"/>
</dbReference>
<organism evidence="10 11">
    <name type="scientific">Myodes glareolus</name>
    <name type="common">Bank vole</name>
    <name type="synonym">Clethrionomys glareolus</name>
    <dbReference type="NCBI Taxonomy" id="447135"/>
    <lineage>
        <taxon>Eukaryota</taxon>
        <taxon>Metazoa</taxon>
        <taxon>Chordata</taxon>
        <taxon>Craniata</taxon>
        <taxon>Vertebrata</taxon>
        <taxon>Euteleostomi</taxon>
        <taxon>Mammalia</taxon>
        <taxon>Eutheria</taxon>
        <taxon>Euarchontoglires</taxon>
        <taxon>Glires</taxon>
        <taxon>Rodentia</taxon>
        <taxon>Myomorpha</taxon>
        <taxon>Muroidea</taxon>
        <taxon>Cricetidae</taxon>
        <taxon>Arvicolinae</taxon>
        <taxon>Myodes</taxon>
    </lineage>
</organism>
<proteinExistence type="inferred from homology"/>